<protein>
    <submittedName>
        <fullName evidence="2">Uncharacterized protein</fullName>
    </submittedName>
</protein>
<evidence type="ECO:0000256" key="1">
    <source>
        <dbReference type="SAM" id="Phobius"/>
    </source>
</evidence>
<keyword evidence="1" id="KW-1133">Transmembrane helix</keyword>
<proteinExistence type="predicted"/>
<dbReference type="EMBL" id="JAYWVC010000270">
    <property type="protein sequence ID" value="MED7827778.1"/>
    <property type="molecule type" value="Genomic_DNA"/>
</dbReference>
<sequence>MSDTYEIAYATVTLGLITALAIGASVLLGRHAGTRPRRLRRPGGRPLSWRWSLRRERSRARERELRLLSDARAQVIATWLAGENPRRSPEVRNILQTLGNAAFDADLIGAWDKVTRPYVFENQGGQYRFGLPQS</sequence>
<dbReference type="Proteomes" id="UP001333996">
    <property type="component" value="Unassembled WGS sequence"/>
</dbReference>
<keyword evidence="1" id="KW-0472">Membrane</keyword>
<dbReference type="RefSeq" id="WP_329512149.1">
    <property type="nucleotide sequence ID" value="NZ_BAAAYZ010000061.1"/>
</dbReference>
<accession>A0ABU7FW87</accession>
<keyword evidence="3" id="KW-1185">Reference proteome</keyword>
<organism evidence="2 3">
    <name type="scientific">Streptomyces chiangmaiensis</name>
    <dbReference type="NCBI Taxonomy" id="766497"/>
    <lineage>
        <taxon>Bacteria</taxon>
        <taxon>Bacillati</taxon>
        <taxon>Actinomycetota</taxon>
        <taxon>Actinomycetes</taxon>
        <taxon>Kitasatosporales</taxon>
        <taxon>Streptomycetaceae</taxon>
        <taxon>Streptomyces</taxon>
    </lineage>
</organism>
<reference evidence="2" key="1">
    <citation type="submission" date="2024-01" db="EMBL/GenBank/DDBJ databases">
        <title>First draft genome sequence data of TA4-1, the type strain of Gram-positive actinobacterium Streptomyces chiangmaiensis.</title>
        <authorList>
            <person name="Yasawong M."/>
            <person name="Nantapong N."/>
        </authorList>
    </citation>
    <scope>NUCLEOTIDE SEQUENCE</scope>
    <source>
        <strain evidence="2">TA4-1</strain>
    </source>
</reference>
<gene>
    <name evidence="2" type="ORF">VXC91_39285</name>
</gene>
<keyword evidence="1" id="KW-0812">Transmembrane</keyword>
<feature type="transmembrane region" description="Helical" evidence="1">
    <location>
        <begin position="6"/>
        <end position="28"/>
    </location>
</feature>
<evidence type="ECO:0000313" key="2">
    <source>
        <dbReference type="EMBL" id="MED7827778.1"/>
    </source>
</evidence>
<evidence type="ECO:0000313" key="3">
    <source>
        <dbReference type="Proteomes" id="UP001333996"/>
    </source>
</evidence>
<comment type="caution">
    <text evidence="2">The sequence shown here is derived from an EMBL/GenBank/DDBJ whole genome shotgun (WGS) entry which is preliminary data.</text>
</comment>
<name>A0ABU7FW87_9ACTN</name>